<dbReference type="EMBL" id="JAFMPP010000014">
    <property type="protein sequence ID" value="MBO0663870.1"/>
    <property type="molecule type" value="Genomic_DNA"/>
</dbReference>
<dbReference type="Pfam" id="PF07021">
    <property type="entry name" value="MetW"/>
    <property type="match status" value="1"/>
</dbReference>
<sequence>MSSVEGRPVASGANGELAAPAAIRLDLAVIAELVTAKSRVLDIGCGDGALLALLEARRQVDGRGIELSQTGVNECVARGLSVIQGDADSDLVHYQDDAFDYVILSQTIQATRNPKVVLSELLRIGQRAIVSFPNFGHWSIRYALGFRGRMPVTANLAHAWYETPNIHFCTIRDFVELAENELGATVETAIAINATGQKMGMKMPWWFWNLFGQQAVFVLKR</sequence>
<evidence type="ECO:0000313" key="1">
    <source>
        <dbReference type="EMBL" id="MBO0663870.1"/>
    </source>
</evidence>
<dbReference type="RefSeq" id="WP_207258882.1">
    <property type="nucleotide sequence ID" value="NZ_JAFMPP010000014.1"/>
</dbReference>
<dbReference type="NCBIfam" id="TIGR02081">
    <property type="entry name" value="metW"/>
    <property type="match status" value="1"/>
</dbReference>
<comment type="caution">
    <text evidence="1">The sequence shown here is derived from an EMBL/GenBank/DDBJ whole genome shotgun (WGS) entry which is preliminary data.</text>
</comment>
<name>A0A939FYG9_9HYPH</name>
<organism evidence="1 2">
    <name type="scientific">Jiella flava</name>
    <dbReference type="NCBI Taxonomy" id="2816857"/>
    <lineage>
        <taxon>Bacteria</taxon>
        <taxon>Pseudomonadati</taxon>
        <taxon>Pseudomonadota</taxon>
        <taxon>Alphaproteobacteria</taxon>
        <taxon>Hyphomicrobiales</taxon>
        <taxon>Aurantimonadaceae</taxon>
        <taxon>Jiella</taxon>
    </lineage>
</organism>
<keyword evidence="2" id="KW-1185">Reference proteome</keyword>
<proteinExistence type="predicted"/>
<evidence type="ECO:0000313" key="2">
    <source>
        <dbReference type="Proteomes" id="UP000664122"/>
    </source>
</evidence>
<dbReference type="Gene3D" id="3.40.50.150">
    <property type="entry name" value="Vaccinia Virus protein VP39"/>
    <property type="match status" value="1"/>
</dbReference>
<reference evidence="1" key="1">
    <citation type="submission" date="2021-03" db="EMBL/GenBank/DDBJ databases">
        <title>Whole genome sequence of Jiella sp. CQZ9-1.</title>
        <authorList>
            <person name="Tuo L."/>
        </authorList>
    </citation>
    <scope>NUCLEOTIDE SEQUENCE</scope>
    <source>
        <strain evidence="1">CQZ9-1</strain>
    </source>
</reference>
<protein>
    <submittedName>
        <fullName evidence="1">Methionine biosynthesis protein MetW</fullName>
    </submittedName>
</protein>
<dbReference type="InterPro" id="IPR029063">
    <property type="entry name" value="SAM-dependent_MTases_sf"/>
</dbReference>
<dbReference type="SUPFAM" id="SSF53335">
    <property type="entry name" value="S-adenosyl-L-methionine-dependent methyltransferases"/>
    <property type="match status" value="1"/>
</dbReference>
<accession>A0A939FYG9</accession>
<gene>
    <name evidence="1" type="primary">metW</name>
    <name evidence="1" type="ORF">J1C48_14915</name>
</gene>
<dbReference type="Proteomes" id="UP000664122">
    <property type="component" value="Unassembled WGS sequence"/>
</dbReference>
<dbReference type="CDD" id="cd02440">
    <property type="entry name" value="AdoMet_MTases"/>
    <property type="match status" value="1"/>
</dbReference>
<dbReference type="AlphaFoldDB" id="A0A939FYG9"/>
<dbReference type="InterPro" id="IPR010743">
    <property type="entry name" value="Methionine_synth_MetW"/>
</dbReference>